<proteinExistence type="predicted"/>
<dbReference type="EMBL" id="BGPR01270265">
    <property type="protein sequence ID" value="GBM96506.1"/>
    <property type="molecule type" value="Genomic_DNA"/>
</dbReference>
<protein>
    <submittedName>
        <fullName evidence="1">Uncharacterized protein</fullName>
    </submittedName>
</protein>
<sequence length="146" mass="16369">MVTSELSLTCCKLNASLHSCHDKFVANLHSCHDKFVASLLQTKIAIWGESKNHTVDCYVCTCSVKGYNLKNKMKIFYPNIPSTRHLVSHGPGIHGLFPSDVLENTASYKIRPYTKRRSRLQLLLGTVPGFFGIKVEGRGICRTDEQ</sequence>
<name>A0A4Y2K4P9_ARAVE</name>
<evidence type="ECO:0000313" key="1">
    <source>
        <dbReference type="EMBL" id="GBM96506.1"/>
    </source>
</evidence>
<organism evidence="1 2">
    <name type="scientific">Araneus ventricosus</name>
    <name type="common">Orbweaver spider</name>
    <name type="synonym">Epeira ventricosa</name>
    <dbReference type="NCBI Taxonomy" id="182803"/>
    <lineage>
        <taxon>Eukaryota</taxon>
        <taxon>Metazoa</taxon>
        <taxon>Ecdysozoa</taxon>
        <taxon>Arthropoda</taxon>
        <taxon>Chelicerata</taxon>
        <taxon>Arachnida</taxon>
        <taxon>Araneae</taxon>
        <taxon>Araneomorphae</taxon>
        <taxon>Entelegynae</taxon>
        <taxon>Araneoidea</taxon>
        <taxon>Araneidae</taxon>
        <taxon>Araneus</taxon>
    </lineage>
</organism>
<evidence type="ECO:0000313" key="2">
    <source>
        <dbReference type="Proteomes" id="UP000499080"/>
    </source>
</evidence>
<dbReference type="AlphaFoldDB" id="A0A4Y2K4P9"/>
<keyword evidence="2" id="KW-1185">Reference proteome</keyword>
<comment type="caution">
    <text evidence="1">The sequence shown here is derived from an EMBL/GenBank/DDBJ whole genome shotgun (WGS) entry which is preliminary data.</text>
</comment>
<dbReference type="Proteomes" id="UP000499080">
    <property type="component" value="Unassembled WGS sequence"/>
</dbReference>
<gene>
    <name evidence="1" type="ORF">AVEN_27522_1</name>
</gene>
<accession>A0A4Y2K4P9</accession>
<reference evidence="1 2" key="1">
    <citation type="journal article" date="2019" name="Sci. Rep.">
        <title>Orb-weaving spider Araneus ventricosus genome elucidates the spidroin gene catalogue.</title>
        <authorList>
            <person name="Kono N."/>
            <person name="Nakamura H."/>
            <person name="Ohtoshi R."/>
            <person name="Moran D.A.P."/>
            <person name="Shinohara A."/>
            <person name="Yoshida Y."/>
            <person name="Fujiwara M."/>
            <person name="Mori M."/>
            <person name="Tomita M."/>
            <person name="Arakawa K."/>
        </authorList>
    </citation>
    <scope>NUCLEOTIDE SEQUENCE [LARGE SCALE GENOMIC DNA]</scope>
</reference>